<dbReference type="AlphaFoldDB" id="A0A0W1AR07"/>
<protein>
    <recommendedName>
        <fullName evidence="4">Glycosyl transferase</fullName>
    </recommendedName>
</protein>
<organism evidence="2 3">
    <name type="scientific">Paenibacillus etheri</name>
    <dbReference type="NCBI Taxonomy" id="1306852"/>
    <lineage>
        <taxon>Bacteria</taxon>
        <taxon>Bacillati</taxon>
        <taxon>Bacillota</taxon>
        <taxon>Bacilli</taxon>
        <taxon>Bacillales</taxon>
        <taxon>Paenibacillaceae</taxon>
        <taxon>Paenibacillus</taxon>
    </lineage>
</organism>
<evidence type="ECO:0000313" key="3">
    <source>
        <dbReference type="Proteomes" id="UP000054709"/>
    </source>
</evidence>
<feature type="transmembrane region" description="Helical" evidence="1">
    <location>
        <begin position="6"/>
        <end position="23"/>
    </location>
</feature>
<accession>A0A0W1AR07</accession>
<evidence type="ECO:0000256" key="1">
    <source>
        <dbReference type="SAM" id="Phobius"/>
    </source>
</evidence>
<dbReference type="RefSeq" id="WP_060625865.1">
    <property type="nucleotide sequence ID" value="NZ_LCZJ02000037.1"/>
</dbReference>
<name>A0A0W1AR07_9BACL</name>
<feature type="transmembrane region" description="Helical" evidence="1">
    <location>
        <begin position="35"/>
        <end position="58"/>
    </location>
</feature>
<evidence type="ECO:0000313" key="2">
    <source>
        <dbReference type="EMBL" id="KTD83770.1"/>
    </source>
</evidence>
<keyword evidence="1" id="KW-0472">Membrane</keyword>
<gene>
    <name evidence="2" type="ORF">UQ64_26700</name>
</gene>
<comment type="caution">
    <text evidence="2">The sequence shown here is derived from an EMBL/GenBank/DDBJ whole genome shotgun (WGS) entry which is preliminary data.</text>
</comment>
<keyword evidence="1" id="KW-0812">Transmembrane</keyword>
<keyword evidence="3" id="KW-1185">Reference proteome</keyword>
<dbReference type="Pfam" id="PF10066">
    <property type="entry name" value="DUF2304"/>
    <property type="match status" value="1"/>
</dbReference>
<keyword evidence="1" id="KW-1133">Transmembrane helix</keyword>
<dbReference type="OrthoDB" id="2648458at2"/>
<dbReference type="InterPro" id="IPR019277">
    <property type="entry name" value="DUF2304"/>
</dbReference>
<evidence type="ECO:0008006" key="4">
    <source>
        <dbReference type="Google" id="ProtNLM"/>
    </source>
</evidence>
<dbReference type="EMBL" id="LCZJ02000037">
    <property type="protein sequence ID" value="KTD83770.1"/>
    <property type="molecule type" value="Genomic_DNA"/>
</dbReference>
<dbReference type="Proteomes" id="UP000054709">
    <property type="component" value="Unassembled WGS sequence"/>
</dbReference>
<proteinExistence type="predicted"/>
<reference evidence="2 3" key="1">
    <citation type="journal article" date="2015" name="Int. Biodeterior. Biodegradation">
        <title>Physiological and genetic screening methods for the isolation of methyl tert-butyl ether-degrading bacteria for bioremediation purposes.</title>
        <authorList>
            <person name="Guisado I.M."/>
            <person name="Purswani J."/>
            <person name="Gonzalez Lopez J."/>
            <person name="Pozo C."/>
        </authorList>
    </citation>
    <scope>NUCLEOTIDE SEQUENCE [LARGE SCALE GENOMIC DNA]</scope>
    <source>
        <strain evidence="2 3">SH7</strain>
    </source>
</reference>
<sequence length="121" mass="14077">MIPFNLQLILIILSSLIFVSFIVRIKAYKIELKYTILWIVMTIINILIAIFPNIVLFVSKLLSIETPVNTLFLFGIITCLMILYNLTSEISKNSIKIRQLSQEVGLLKNELKQFENERKME</sequence>
<feature type="transmembrane region" description="Helical" evidence="1">
    <location>
        <begin position="70"/>
        <end position="87"/>
    </location>
</feature>